<accession>A0A7M1XJL9</accession>
<feature type="region of interest" description="Disordered" evidence="1">
    <location>
        <begin position="24"/>
        <end position="45"/>
    </location>
</feature>
<protein>
    <recommendedName>
        <fullName evidence="2">RNase III domain-containing protein</fullName>
    </recommendedName>
</protein>
<feature type="compositionally biased region" description="Basic and acidic residues" evidence="1">
    <location>
        <begin position="24"/>
        <end position="42"/>
    </location>
</feature>
<dbReference type="SMART" id="SM00535">
    <property type="entry name" value="RIBOc"/>
    <property type="match status" value="1"/>
</dbReference>
<dbReference type="GO" id="GO:0006396">
    <property type="term" value="P:RNA processing"/>
    <property type="evidence" value="ECO:0007669"/>
    <property type="project" value="InterPro"/>
</dbReference>
<reference evidence="3 4" key="1">
    <citation type="submission" date="2018-08" db="EMBL/GenBank/DDBJ databases">
        <title>The first complete genome of Treponema rectale (CHPAT), a commensal spirochete of the bovine rectum.</title>
        <authorList>
            <person name="Staton G.J."/>
            <person name="Clegg S.R."/>
            <person name="Carter S.D."/>
            <person name="Radford A.D."/>
            <person name="Darby A."/>
            <person name="Hall N."/>
            <person name="Birtles R.J."/>
            <person name="Evans N.J."/>
        </authorList>
    </citation>
    <scope>NUCLEOTIDE SEQUENCE [LARGE SCALE GENOMIC DNA]</scope>
    <source>
        <strain evidence="3 4">CHPA</strain>
    </source>
</reference>
<proteinExistence type="predicted"/>
<evidence type="ECO:0000313" key="3">
    <source>
        <dbReference type="EMBL" id="QOS39627.1"/>
    </source>
</evidence>
<feature type="domain" description="RNase III" evidence="2">
    <location>
        <begin position="15"/>
        <end position="179"/>
    </location>
</feature>
<dbReference type="Pfam" id="PF00636">
    <property type="entry name" value="Ribonuclease_3"/>
    <property type="match status" value="1"/>
</dbReference>
<evidence type="ECO:0000256" key="1">
    <source>
        <dbReference type="SAM" id="MobiDB-lite"/>
    </source>
</evidence>
<dbReference type="KEGG" id="trc:DYE49_03795"/>
<dbReference type="Gene3D" id="1.10.1520.10">
    <property type="entry name" value="Ribonuclease III domain"/>
    <property type="match status" value="1"/>
</dbReference>
<name>A0A7M1XJL9_9SPIR</name>
<dbReference type="EMBL" id="CP031517">
    <property type="protein sequence ID" value="QOS39627.1"/>
    <property type="molecule type" value="Genomic_DNA"/>
</dbReference>
<sequence length="179" mass="20993">MDLFEEYLSKHEESEWVKRALTDRSYKKESQEKKGKTLPKDETNEDLATYGDAVIKLGYLDIMLDKEEQLSEAKKKYESDEFFVTVIAKHYRLLDHILTDSSDEMIVRDYDYEPKDNPEGKADPEEKNDSKEKKEPKKSNARNPHKYIATAVEAMIGAIYIEEGKKLKPIIELLREWIK</sequence>
<dbReference type="Proteomes" id="UP000593591">
    <property type="component" value="Chromosome"/>
</dbReference>
<feature type="region of interest" description="Disordered" evidence="1">
    <location>
        <begin position="111"/>
        <end position="145"/>
    </location>
</feature>
<dbReference type="AlphaFoldDB" id="A0A7M1XJL9"/>
<dbReference type="SUPFAM" id="SSF69065">
    <property type="entry name" value="RNase III domain-like"/>
    <property type="match status" value="1"/>
</dbReference>
<feature type="compositionally biased region" description="Basic and acidic residues" evidence="1">
    <location>
        <begin position="111"/>
        <end position="138"/>
    </location>
</feature>
<dbReference type="InterPro" id="IPR000999">
    <property type="entry name" value="RNase_III_dom"/>
</dbReference>
<dbReference type="InterPro" id="IPR036389">
    <property type="entry name" value="RNase_III_sf"/>
</dbReference>
<evidence type="ECO:0000259" key="2">
    <source>
        <dbReference type="SMART" id="SM00535"/>
    </source>
</evidence>
<dbReference type="GO" id="GO:0004525">
    <property type="term" value="F:ribonuclease III activity"/>
    <property type="evidence" value="ECO:0007669"/>
    <property type="project" value="InterPro"/>
</dbReference>
<evidence type="ECO:0000313" key="4">
    <source>
        <dbReference type="Proteomes" id="UP000593591"/>
    </source>
</evidence>
<organism evidence="3 4">
    <name type="scientific">Treponema rectale</name>
    <dbReference type="NCBI Taxonomy" id="744512"/>
    <lineage>
        <taxon>Bacteria</taxon>
        <taxon>Pseudomonadati</taxon>
        <taxon>Spirochaetota</taxon>
        <taxon>Spirochaetia</taxon>
        <taxon>Spirochaetales</taxon>
        <taxon>Treponemataceae</taxon>
        <taxon>Treponema</taxon>
    </lineage>
</organism>
<gene>
    <name evidence="3" type="ORF">DYE49_03795</name>
</gene>